<reference evidence="1 2" key="1">
    <citation type="submission" date="2021-05" db="EMBL/GenBank/DDBJ databases">
        <title>Staphylococcus fleurettii isolated from lake water in First Nation community in Manitoba, Canada.</title>
        <authorList>
            <person name="Bashar S."/>
            <person name="Murdock A."/>
            <person name="Patidar R."/>
            <person name="Golding G."/>
            <person name="Farenhorst A."/>
            <person name="Kumar A."/>
        </authorList>
    </citation>
    <scope>NUCLEOTIDE SEQUENCE [LARGE SCALE GENOMIC DNA]</scope>
    <source>
        <strain evidence="1 2">SF002</strain>
    </source>
</reference>
<dbReference type="EMBL" id="JAGXBM010000006">
    <property type="protein sequence ID" value="MBS3696998.1"/>
    <property type="molecule type" value="Genomic_DNA"/>
</dbReference>
<proteinExistence type="predicted"/>
<dbReference type="Pfam" id="PF13671">
    <property type="entry name" value="AAA_33"/>
    <property type="match status" value="1"/>
</dbReference>
<keyword evidence="2" id="KW-1185">Reference proteome</keyword>
<dbReference type="RefSeq" id="WP_107509460.1">
    <property type="nucleotide sequence ID" value="NZ_JAAQPD010000004.1"/>
</dbReference>
<sequence length="202" mass="24452">MIDNQKRFIIILAGPPGTGKTYLANQIIEQDSKWHLLSYDDIKEMYFDKYGFNNIIEKNNLGNEAWEYYYKKLDNYLKKSTKIIIDYPFSYKQENKLKEMISKYNYKPITLTLYGDMEILFHRQKERDLKDSRHIGHILTSYHKGNKHQQPDDLDDFTTFKERCENRKYDEFHIGEYKKIDVTNFENIDVQEIVNWVYSKIK</sequence>
<organism evidence="1 2">
    <name type="scientific">Mammaliicoccus fleurettii</name>
    <dbReference type="NCBI Taxonomy" id="150056"/>
    <lineage>
        <taxon>Bacteria</taxon>
        <taxon>Bacillati</taxon>
        <taxon>Bacillota</taxon>
        <taxon>Bacilli</taxon>
        <taxon>Bacillales</taxon>
        <taxon>Staphylococcaceae</taxon>
        <taxon>Mammaliicoccus</taxon>
    </lineage>
</organism>
<evidence type="ECO:0000313" key="1">
    <source>
        <dbReference type="EMBL" id="MBS3696998.1"/>
    </source>
</evidence>
<evidence type="ECO:0000313" key="2">
    <source>
        <dbReference type="Proteomes" id="UP000681586"/>
    </source>
</evidence>
<dbReference type="Proteomes" id="UP000681586">
    <property type="component" value="Unassembled WGS sequence"/>
</dbReference>
<name>A0ABS5MM59_9STAP</name>
<comment type="caution">
    <text evidence="1">The sequence shown here is derived from an EMBL/GenBank/DDBJ whole genome shotgun (WGS) entry which is preliminary data.</text>
</comment>
<accession>A0ABS5MM59</accession>
<dbReference type="Gene3D" id="3.40.50.300">
    <property type="entry name" value="P-loop containing nucleotide triphosphate hydrolases"/>
    <property type="match status" value="1"/>
</dbReference>
<dbReference type="SUPFAM" id="SSF52540">
    <property type="entry name" value="P-loop containing nucleoside triphosphate hydrolases"/>
    <property type="match status" value="1"/>
</dbReference>
<protein>
    <submittedName>
        <fullName evidence="1">AAA family ATPase</fullName>
    </submittedName>
</protein>
<gene>
    <name evidence="1" type="ORF">JJQ58_05925</name>
</gene>
<dbReference type="InterPro" id="IPR027417">
    <property type="entry name" value="P-loop_NTPase"/>
</dbReference>